<dbReference type="Pfam" id="PF20179">
    <property type="entry name" value="MSS51_C"/>
    <property type="match status" value="1"/>
</dbReference>
<keyword evidence="3" id="KW-0862">Zinc</keyword>
<dbReference type="SUPFAM" id="SSF144232">
    <property type="entry name" value="HIT/MYND zinc finger-like"/>
    <property type="match status" value="2"/>
</dbReference>
<name>A0A9N9SJF8_PHACE</name>
<evidence type="ECO:0000259" key="5">
    <source>
        <dbReference type="PROSITE" id="PS50865"/>
    </source>
</evidence>
<proteinExistence type="predicted"/>
<dbReference type="InterPro" id="IPR046824">
    <property type="entry name" value="Mss51-like_C"/>
</dbReference>
<dbReference type="AlphaFoldDB" id="A0A9N9SJF8"/>
<evidence type="ECO:0000313" key="6">
    <source>
        <dbReference type="EMBL" id="CAG9825419.1"/>
    </source>
</evidence>
<dbReference type="PANTHER" id="PTHR28069:SF2">
    <property type="entry name" value="GH20023P"/>
    <property type="match status" value="1"/>
</dbReference>
<dbReference type="GO" id="GO:0008270">
    <property type="term" value="F:zinc ion binding"/>
    <property type="evidence" value="ECO:0007669"/>
    <property type="project" value="UniProtKB-KW"/>
</dbReference>
<dbReference type="PANTHER" id="PTHR28069">
    <property type="entry name" value="GH20023P"/>
    <property type="match status" value="1"/>
</dbReference>
<feature type="domain" description="MYND-type" evidence="5">
    <location>
        <begin position="18"/>
        <end position="56"/>
    </location>
</feature>
<sequence>MFNCPAIPYCTFFNSNVCHVCKTFDKPLKRCSSCKVMVYCSTDHQRSDWKYHKELCLIIKSASDTYKESVNTFADLLNDQYLKHIYWQEKLKRKLYDFEMQMWMFPRFCAVCYSQEATIFCAKCHNISYCSEEHKKHHQSQHEMHCNELKLSLEMDLFTFSQSLPDHYLEVSPNDIEDSISALPENLKQLMSMYDENYSTENVKDIGPHIIQIRKSQVIAPVATIIYGLEGSGFLSDRIFPKEELVVHLVGADITEMGLLWRIMSELPFHWIKNLRNFEYFIIGPDLNHSGTTDKFTNQLCLSCKSKKSTTRITFHEQLYHNIVGILKKPDVVVALNSGLHEFSNHPEDTWKDSIPFLCQSPGVPLILTAYTKEEIIADINIVRKANKKVKVLVEPHRNPFSNLKPLRNFSSDIDPIYYINGFIAVLLKY</sequence>
<evidence type="ECO:0000256" key="3">
    <source>
        <dbReference type="ARBA" id="ARBA00022833"/>
    </source>
</evidence>
<protein>
    <recommendedName>
        <fullName evidence="5">MYND-type domain-containing protein</fullName>
    </recommendedName>
</protein>
<dbReference type="Pfam" id="PF01753">
    <property type="entry name" value="zf-MYND"/>
    <property type="match status" value="1"/>
</dbReference>
<gene>
    <name evidence="6" type="ORF">PHAECO_LOCUS12957</name>
</gene>
<dbReference type="EMBL" id="OU896715">
    <property type="protein sequence ID" value="CAG9825419.1"/>
    <property type="molecule type" value="Genomic_DNA"/>
</dbReference>
<dbReference type="Gene3D" id="6.10.140.2220">
    <property type="match status" value="2"/>
</dbReference>
<evidence type="ECO:0000256" key="1">
    <source>
        <dbReference type="ARBA" id="ARBA00022723"/>
    </source>
</evidence>
<keyword evidence="2 4" id="KW-0863">Zinc-finger</keyword>
<dbReference type="PROSITE" id="PS01360">
    <property type="entry name" value="ZF_MYND_1"/>
    <property type="match status" value="2"/>
</dbReference>
<evidence type="ECO:0000313" key="7">
    <source>
        <dbReference type="Proteomes" id="UP001153737"/>
    </source>
</evidence>
<organism evidence="6 7">
    <name type="scientific">Phaedon cochleariae</name>
    <name type="common">Mustard beetle</name>
    <dbReference type="NCBI Taxonomy" id="80249"/>
    <lineage>
        <taxon>Eukaryota</taxon>
        <taxon>Metazoa</taxon>
        <taxon>Ecdysozoa</taxon>
        <taxon>Arthropoda</taxon>
        <taxon>Hexapoda</taxon>
        <taxon>Insecta</taxon>
        <taxon>Pterygota</taxon>
        <taxon>Neoptera</taxon>
        <taxon>Endopterygota</taxon>
        <taxon>Coleoptera</taxon>
        <taxon>Polyphaga</taxon>
        <taxon>Cucujiformia</taxon>
        <taxon>Chrysomeloidea</taxon>
        <taxon>Chrysomelidae</taxon>
        <taxon>Chrysomelinae</taxon>
        <taxon>Chrysomelini</taxon>
        <taxon>Phaedon</taxon>
    </lineage>
</organism>
<evidence type="ECO:0000256" key="4">
    <source>
        <dbReference type="PROSITE-ProRule" id="PRU00134"/>
    </source>
</evidence>
<accession>A0A9N9SJF8</accession>
<keyword evidence="1" id="KW-0479">Metal-binding</keyword>
<feature type="domain" description="MYND-type" evidence="5">
    <location>
        <begin position="109"/>
        <end position="146"/>
    </location>
</feature>
<dbReference type="Proteomes" id="UP001153737">
    <property type="component" value="Chromosome 9"/>
</dbReference>
<keyword evidence="7" id="KW-1185">Reference proteome</keyword>
<reference evidence="6" key="2">
    <citation type="submission" date="2022-10" db="EMBL/GenBank/DDBJ databases">
        <authorList>
            <consortium name="ENA_rothamsted_submissions"/>
            <consortium name="culmorum"/>
            <person name="King R."/>
        </authorList>
    </citation>
    <scope>NUCLEOTIDE SEQUENCE</scope>
</reference>
<dbReference type="OrthoDB" id="5282002at2759"/>
<reference evidence="6" key="1">
    <citation type="submission" date="2022-01" db="EMBL/GenBank/DDBJ databases">
        <authorList>
            <person name="King R."/>
        </authorList>
    </citation>
    <scope>NUCLEOTIDE SEQUENCE</scope>
</reference>
<dbReference type="InterPro" id="IPR002893">
    <property type="entry name" value="Znf_MYND"/>
</dbReference>
<evidence type="ECO:0000256" key="2">
    <source>
        <dbReference type="ARBA" id="ARBA00022771"/>
    </source>
</evidence>
<dbReference type="PROSITE" id="PS50865">
    <property type="entry name" value="ZF_MYND_2"/>
    <property type="match status" value="2"/>
</dbReference>